<dbReference type="KEGG" id="cre:CHLRE_07g332025v5"/>
<feature type="compositionally biased region" description="Polar residues" evidence="1">
    <location>
        <begin position="21"/>
        <end position="36"/>
    </location>
</feature>
<feature type="region of interest" description="Disordered" evidence="1">
    <location>
        <begin position="1"/>
        <end position="83"/>
    </location>
</feature>
<dbReference type="EMBL" id="CM008968">
    <property type="protein sequence ID" value="PNW80845.1"/>
    <property type="molecule type" value="Genomic_DNA"/>
</dbReference>
<protein>
    <submittedName>
        <fullName evidence="2">Uncharacterized protein</fullName>
    </submittedName>
</protein>
<keyword evidence="3" id="KW-1185">Reference proteome</keyword>
<gene>
    <name evidence="2" type="ORF">CHLRE_07g332025v5</name>
</gene>
<proteinExistence type="predicted"/>
<dbReference type="Gramene" id="PNW80845">
    <property type="protein sequence ID" value="PNW80845"/>
    <property type="gene ID" value="CHLRE_07g332025v5"/>
</dbReference>
<name>A0A2K3DJY7_CHLRE</name>
<dbReference type="RefSeq" id="XP_042922771.1">
    <property type="nucleotide sequence ID" value="XM_043064203.1"/>
</dbReference>
<sequence>MAGRHVREWMPASKPARCNQAEGTSSNRLSRQSARCTSLRPVLRTPLAEPEAPCAASAANERKAGGRPLGNAEFPRKAATLHI</sequence>
<evidence type="ECO:0000256" key="1">
    <source>
        <dbReference type="SAM" id="MobiDB-lite"/>
    </source>
</evidence>
<evidence type="ECO:0000313" key="3">
    <source>
        <dbReference type="Proteomes" id="UP000006906"/>
    </source>
</evidence>
<accession>A0A2K3DJY7</accession>
<dbReference type="InParanoid" id="A0A2K3DJY7"/>
<dbReference type="GeneID" id="66054064"/>
<feature type="compositionally biased region" description="Low complexity" evidence="1">
    <location>
        <begin position="46"/>
        <end position="59"/>
    </location>
</feature>
<evidence type="ECO:0000313" key="2">
    <source>
        <dbReference type="EMBL" id="PNW80845.1"/>
    </source>
</evidence>
<dbReference type="AlphaFoldDB" id="A0A2K3DJY7"/>
<dbReference type="Proteomes" id="UP000006906">
    <property type="component" value="Chromosome 7"/>
</dbReference>
<reference evidence="2 3" key="1">
    <citation type="journal article" date="2007" name="Science">
        <title>The Chlamydomonas genome reveals the evolution of key animal and plant functions.</title>
        <authorList>
            <person name="Merchant S.S."/>
            <person name="Prochnik S.E."/>
            <person name="Vallon O."/>
            <person name="Harris E.H."/>
            <person name="Karpowicz S.J."/>
            <person name="Witman G.B."/>
            <person name="Terry A."/>
            <person name="Salamov A."/>
            <person name="Fritz-Laylin L.K."/>
            <person name="Marechal-Drouard L."/>
            <person name="Marshall W.F."/>
            <person name="Qu L.H."/>
            <person name="Nelson D.R."/>
            <person name="Sanderfoot A.A."/>
            <person name="Spalding M.H."/>
            <person name="Kapitonov V.V."/>
            <person name="Ren Q."/>
            <person name="Ferris P."/>
            <person name="Lindquist E."/>
            <person name="Shapiro H."/>
            <person name="Lucas S.M."/>
            <person name="Grimwood J."/>
            <person name="Schmutz J."/>
            <person name="Cardol P."/>
            <person name="Cerutti H."/>
            <person name="Chanfreau G."/>
            <person name="Chen C.L."/>
            <person name="Cognat V."/>
            <person name="Croft M.T."/>
            <person name="Dent R."/>
            <person name="Dutcher S."/>
            <person name="Fernandez E."/>
            <person name="Fukuzawa H."/>
            <person name="Gonzalez-Ballester D."/>
            <person name="Gonzalez-Halphen D."/>
            <person name="Hallmann A."/>
            <person name="Hanikenne M."/>
            <person name="Hippler M."/>
            <person name="Inwood W."/>
            <person name="Jabbari K."/>
            <person name="Kalanon M."/>
            <person name="Kuras R."/>
            <person name="Lefebvre P.A."/>
            <person name="Lemaire S.D."/>
            <person name="Lobanov A.V."/>
            <person name="Lohr M."/>
            <person name="Manuell A."/>
            <person name="Meier I."/>
            <person name="Mets L."/>
            <person name="Mittag M."/>
            <person name="Mittelmeier T."/>
            <person name="Moroney J.V."/>
            <person name="Moseley J."/>
            <person name="Napoli C."/>
            <person name="Nedelcu A.M."/>
            <person name="Niyogi K."/>
            <person name="Novoselov S.V."/>
            <person name="Paulsen I.T."/>
            <person name="Pazour G."/>
            <person name="Purton S."/>
            <person name="Ral J.P."/>
            <person name="Riano-Pachon D.M."/>
            <person name="Riekhof W."/>
            <person name="Rymarquis L."/>
            <person name="Schroda M."/>
            <person name="Stern D."/>
            <person name="Umen J."/>
            <person name="Willows R."/>
            <person name="Wilson N."/>
            <person name="Zimmer S.L."/>
            <person name="Allmer J."/>
            <person name="Balk J."/>
            <person name="Bisova K."/>
            <person name="Chen C.J."/>
            <person name="Elias M."/>
            <person name="Gendler K."/>
            <person name="Hauser C."/>
            <person name="Lamb M.R."/>
            <person name="Ledford H."/>
            <person name="Long J.C."/>
            <person name="Minagawa J."/>
            <person name="Page M.D."/>
            <person name="Pan J."/>
            <person name="Pootakham W."/>
            <person name="Roje S."/>
            <person name="Rose A."/>
            <person name="Stahlberg E."/>
            <person name="Terauchi A.M."/>
            <person name="Yang P."/>
            <person name="Ball S."/>
            <person name="Bowler C."/>
            <person name="Dieckmann C.L."/>
            <person name="Gladyshev V.N."/>
            <person name="Green P."/>
            <person name="Jorgensen R."/>
            <person name="Mayfield S."/>
            <person name="Mueller-Roeber B."/>
            <person name="Rajamani S."/>
            <person name="Sayre R.T."/>
            <person name="Brokstein P."/>
            <person name="Dubchak I."/>
            <person name="Goodstein D."/>
            <person name="Hornick L."/>
            <person name="Huang Y.W."/>
            <person name="Jhaveri J."/>
            <person name="Luo Y."/>
            <person name="Martinez D."/>
            <person name="Ngau W.C."/>
            <person name="Otillar B."/>
            <person name="Poliakov A."/>
            <person name="Porter A."/>
            <person name="Szajkowski L."/>
            <person name="Werner G."/>
            <person name="Zhou K."/>
            <person name="Grigoriev I.V."/>
            <person name="Rokhsar D.S."/>
            <person name="Grossman A.R."/>
        </authorList>
    </citation>
    <scope>NUCLEOTIDE SEQUENCE [LARGE SCALE GENOMIC DNA]</scope>
    <source>
        <strain evidence="3">CC-503</strain>
    </source>
</reference>
<organism evidence="2 3">
    <name type="scientific">Chlamydomonas reinhardtii</name>
    <name type="common">Chlamydomonas smithii</name>
    <dbReference type="NCBI Taxonomy" id="3055"/>
    <lineage>
        <taxon>Eukaryota</taxon>
        <taxon>Viridiplantae</taxon>
        <taxon>Chlorophyta</taxon>
        <taxon>core chlorophytes</taxon>
        <taxon>Chlorophyceae</taxon>
        <taxon>CS clade</taxon>
        <taxon>Chlamydomonadales</taxon>
        <taxon>Chlamydomonadaceae</taxon>
        <taxon>Chlamydomonas</taxon>
    </lineage>
</organism>